<evidence type="ECO:0000256" key="4">
    <source>
        <dbReference type="ARBA" id="ARBA00014035"/>
    </source>
</evidence>
<dbReference type="GO" id="GO:0030288">
    <property type="term" value="C:outer membrane-bounded periplasmic space"/>
    <property type="evidence" value="ECO:0007669"/>
    <property type="project" value="TreeGrafter"/>
</dbReference>
<keyword evidence="5 10" id="KW-0813">Transport</keyword>
<comment type="caution">
    <text evidence="11">The sequence shown here is derived from an EMBL/GenBank/DDBJ whole genome shotgun (WGS) entry which is preliminary data.</text>
</comment>
<dbReference type="GO" id="GO:0042953">
    <property type="term" value="P:lipoprotein transport"/>
    <property type="evidence" value="ECO:0007669"/>
    <property type="project" value="InterPro"/>
</dbReference>
<evidence type="ECO:0000256" key="10">
    <source>
        <dbReference type="HAMAP-Rule" id="MF_00240"/>
    </source>
</evidence>
<evidence type="ECO:0000256" key="6">
    <source>
        <dbReference type="ARBA" id="ARBA00022729"/>
    </source>
</evidence>
<evidence type="ECO:0000256" key="2">
    <source>
        <dbReference type="ARBA" id="ARBA00007615"/>
    </source>
</evidence>
<dbReference type="Gene3D" id="2.50.20.10">
    <property type="entry name" value="Lipoprotein localisation LolA/LolB/LppX"/>
    <property type="match status" value="1"/>
</dbReference>
<dbReference type="AlphaFoldDB" id="A0A432YBV8"/>
<accession>A0A432YBV8</accession>
<dbReference type="NCBIfam" id="TIGR00547">
    <property type="entry name" value="lolA"/>
    <property type="match status" value="1"/>
</dbReference>
<dbReference type="EMBL" id="PIPV01000001">
    <property type="protein sequence ID" value="RUO58480.1"/>
    <property type="molecule type" value="Genomic_DNA"/>
</dbReference>
<evidence type="ECO:0000256" key="7">
    <source>
        <dbReference type="ARBA" id="ARBA00022764"/>
    </source>
</evidence>
<keyword evidence="7 10" id="KW-0574">Periplasm</keyword>
<comment type="subunit">
    <text evidence="3 10">Monomer.</text>
</comment>
<protein>
    <recommendedName>
        <fullName evidence="4 10">Outer-membrane lipoprotein carrier protein</fullName>
    </recommendedName>
</protein>
<dbReference type="InterPro" id="IPR004564">
    <property type="entry name" value="OM_lipoprot_carrier_LolA-like"/>
</dbReference>
<evidence type="ECO:0000256" key="3">
    <source>
        <dbReference type="ARBA" id="ARBA00011245"/>
    </source>
</evidence>
<comment type="subcellular location">
    <subcellularLocation>
        <location evidence="1 10">Periplasm</location>
    </subcellularLocation>
</comment>
<keyword evidence="11" id="KW-0449">Lipoprotein</keyword>
<dbReference type="GO" id="GO:0044874">
    <property type="term" value="P:lipoprotein localization to outer membrane"/>
    <property type="evidence" value="ECO:0007669"/>
    <property type="project" value="UniProtKB-UniRule"/>
</dbReference>
<keyword evidence="9 10" id="KW-0143">Chaperone</keyword>
<reference evidence="12" key="1">
    <citation type="journal article" date="2018" name="Front. Microbiol.">
        <title>Genome-Based Analysis Reveals the Taxonomy and Diversity of the Family Idiomarinaceae.</title>
        <authorList>
            <person name="Liu Y."/>
            <person name="Lai Q."/>
            <person name="Shao Z."/>
        </authorList>
    </citation>
    <scope>NUCLEOTIDE SEQUENCE [LARGE SCALE GENOMIC DNA]</scope>
    <source>
        <strain evidence="12">F23</strain>
    </source>
</reference>
<keyword evidence="12" id="KW-1185">Reference proteome</keyword>
<dbReference type="SUPFAM" id="SSF89392">
    <property type="entry name" value="Prokaryotic lipoproteins and lipoprotein localization factors"/>
    <property type="match status" value="1"/>
</dbReference>
<evidence type="ECO:0000313" key="11">
    <source>
        <dbReference type="EMBL" id="RUO58480.1"/>
    </source>
</evidence>
<dbReference type="PANTHER" id="PTHR35869:SF1">
    <property type="entry name" value="OUTER-MEMBRANE LIPOPROTEIN CARRIER PROTEIN"/>
    <property type="match status" value="1"/>
</dbReference>
<dbReference type="Proteomes" id="UP000287330">
    <property type="component" value="Unassembled WGS sequence"/>
</dbReference>
<keyword evidence="8 10" id="KW-0653">Protein transport</keyword>
<evidence type="ECO:0000256" key="9">
    <source>
        <dbReference type="ARBA" id="ARBA00023186"/>
    </source>
</evidence>
<organism evidence="11 12">
    <name type="scientific">Idiomarina fontislapidosi</name>
    <dbReference type="NCBI Taxonomy" id="263723"/>
    <lineage>
        <taxon>Bacteria</taxon>
        <taxon>Pseudomonadati</taxon>
        <taxon>Pseudomonadota</taxon>
        <taxon>Gammaproteobacteria</taxon>
        <taxon>Alteromonadales</taxon>
        <taxon>Idiomarinaceae</taxon>
        <taxon>Idiomarina</taxon>
    </lineage>
</organism>
<dbReference type="InterPro" id="IPR029046">
    <property type="entry name" value="LolA/LolB/LppX"/>
</dbReference>
<evidence type="ECO:0000256" key="8">
    <source>
        <dbReference type="ARBA" id="ARBA00022927"/>
    </source>
</evidence>
<keyword evidence="6" id="KW-0732">Signal</keyword>
<evidence type="ECO:0000256" key="1">
    <source>
        <dbReference type="ARBA" id="ARBA00004418"/>
    </source>
</evidence>
<evidence type="ECO:0000256" key="5">
    <source>
        <dbReference type="ARBA" id="ARBA00022448"/>
    </source>
</evidence>
<dbReference type="Pfam" id="PF03548">
    <property type="entry name" value="LolA"/>
    <property type="match status" value="1"/>
</dbReference>
<comment type="function">
    <text evidence="10">Participates in the translocation of lipoproteins from the inner membrane to the outer membrane. Only forms a complex with a lipoprotein if the residue after the N-terminal Cys is not an aspartate (The Asp acts as a targeting signal to indicate that the lipoprotein should stay in the inner membrane).</text>
</comment>
<gene>
    <name evidence="10 11" type="primary">lolA</name>
    <name evidence="11" type="ORF">CWE25_02505</name>
</gene>
<dbReference type="HAMAP" id="MF_00240">
    <property type="entry name" value="LolA"/>
    <property type="match status" value="1"/>
</dbReference>
<dbReference type="CDD" id="cd16325">
    <property type="entry name" value="LolA"/>
    <property type="match status" value="1"/>
</dbReference>
<comment type="similarity">
    <text evidence="2 10">Belongs to the LolA family.</text>
</comment>
<dbReference type="InterPro" id="IPR018323">
    <property type="entry name" value="OM_lipoprot_carrier_LolA_Pbac"/>
</dbReference>
<name>A0A432YBV8_9GAMM</name>
<dbReference type="PANTHER" id="PTHR35869">
    <property type="entry name" value="OUTER-MEMBRANE LIPOPROTEIN CARRIER PROTEIN"/>
    <property type="match status" value="1"/>
</dbReference>
<evidence type="ECO:0000313" key="12">
    <source>
        <dbReference type="Proteomes" id="UP000287330"/>
    </source>
</evidence>
<sequence>MVSGMYSHRDHRGINMKQYGIALAVIAGVVMSPVSWATEQAKQQLQEKMQQLKSVQATFEQTVTGSGGDVLQSLTGELALQRPAMLRWRSNPPDDTLLVADGESVWYYNPFVEQVTVYAQSNAVENSPLLLLMEGTQARWQQFDVSYDEADGAFDVINEATGNELTLSFDGDTLTRIVLKQKQGDTTTIALDDVVMNETLATDQFQFNVPEGVEVDDQR</sequence>
<proteinExistence type="inferred from homology"/>